<dbReference type="Proteomes" id="UP001595805">
    <property type="component" value="Unassembled WGS sequence"/>
</dbReference>
<proteinExistence type="predicted"/>
<comment type="caution">
    <text evidence="1">The sequence shown here is derived from an EMBL/GenBank/DDBJ whole genome shotgun (WGS) entry which is preliminary data.</text>
</comment>
<sequence>MISPKFREESRETTFLQKAVLLHQIRIMEFDKDLITGLEIEYDSGSIPPPFSNVYRLVLDWSTEDLTAELILHYTDREELSEQEILDEGFTLEDDYSATLTLDSAWKQPVFRLLKATKWNSKQLKDEGISLALIEKDQKDSKPKIPVDQEGWKLMGQDLIQAIYETNKKEAPLQIQFRVADSDSIKDGKITVHFSSRKVLFLSGQIQRELNWEYAIQLMKLIFMPDYNYEIAKEEAGKKRGVYLECGDGFWHELGKGVTNIDSDYDAVSKMREGFEALLKD</sequence>
<protein>
    <submittedName>
        <fullName evidence="1">Uncharacterized protein</fullName>
    </submittedName>
</protein>
<gene>
    <name evidence="1" type="ORF">ACFOSV_16610</name>
</gene>
<keyword evidence="2" id="KW-1185">Reference proteome</keyword>
<accession>A0ABV8AY02</accession>
<dbReference type="RefSeq" id="WP_377907170.1">
    <property type="nucleotide sequence ID" value="NZ_JBHRZS010000007.1"/>
</dbReference>
<dbReference type="EMBL" id="JBHRZS010000007">
    <property type="protein sequence ID" value="MFC3881820.1"/>
    <property type="molecule type" value="Genomic_DNA"/>
</dbReference>
<reference evidence="2" key="1">
    <citation type="journal article" date="2019" name="Int. J. Syst. Evol. Microbiol.">
        <title>The Global Catalogue of Microorganisms (GCM) 10K type strain sequencing project: providing services to taxonomists for standard genome sequencing and annotation.</title>
        <authorList>
            <consortium name="The Broad Institute Genomics Platform"/>
            <consortium name="The Broad Institute Genome Sequencing Center for Infectious Disease"/>
            <person name="Wu L."/>
            <person name="Ma J."/>
        </authorList>
    </citation>
    <scope>NUCLEOTIDE SEQUENCE [LARGE SCALE GENOMIC DNA]</scope>
    <source>
        <strain evidence="2">CCUG 60523</strain>
    </source>
</reference>
<evidence type="ECO:0000313" key="1">
    <source>
        <dbReference type="EMBL" id="MFC3881820.1"/>
    </source>
</evidence>
<organism evidence="1 2">
    <name type="scientific">Algoriphagus namhaensis</name>
    <dbReference type="NCBI Taxonomy" id="915353"/>
    <lineage>
        <taxon>Bacteria</taxon>
        <taxon>Pseudomonadati</taxon>
        <taxon>Bacteroidota</taxon>
        <taxon>Cytophagia</taxon>
        <taxon>Cytophagales</taxon>
        <taxon>Cyclobacteriaceae</taxon>
        <taxon>Algoriphagus</taxon>
    </lineage>
</organism>
<evidence type="ECO:0000313" key="2">
    <source>
        <dbReference type="Proteomes" id="UP001595805"/>
    </source>
</evidence>
<name>A0ABV8AY02_9BACT</name>